<accession>A0A2J6Q1E3</accession>
<gene>
    <name evidence="2" type="ORF">NA56DRAFT_749987</name>
</gene>
<keyword evidence="3" id="KW-1185">Reference proteome</keyword>
<reference evidence="2 3" key="1">
    <citation type="submission" date="2016-05" db="EMBL/GenBank/DDBJ databases">
        <title>A degradative enzymes factory behind the ericoid mycorrhizal symbiosis.</title>
        <authorList>
            <consortium name="DOE Joint Genome Institute"/>
            <person name="Martino E."/>
            <person name="Morin E."/>
            <person name="Grelet G."/>
            <person name="Kuo A."/>
            <person name="Kohler A."/>
            <person name="Daghino S."/>
            <person name="Barry K."/>
            <person name="Choi C."/>
            <person name="Cichocki N."/>
            <person name="Clum A."/>
            <person name="Copeland A."/>
            <person name="Hainaut M."/>
            <person name="Haridas S."/>
            <person name="Labutti K."/>
            <person name="Lindquist E."/>
            <person name="Lipzen A."/>
            <person name="Khouja H.-R."/>
            <person name="Murat C."/>
            <person name="Ohm R."/>
            <person name="Olson A."/>
            <person name="Spatafora J."/>
            <person name="Veneault-Fourrey C."/>
            <person name="Henrissat B."/>
            <person name="Grigoriev I."/>
            <person name="Martin F."/>
            <person name="Perotto S."/>
        </authorList>
    </citation>
    <scope>NUCLEOTIDE SEQUENCE [LARGE SCALE GENOMIC DNA]</scope>
    <source>
        <strain evidence="2 3">UAMH 7357</strain>
    </source>
</reference>
<organism evidence="2 3">
    <name type="scientific">Hyaloscypha hepaticicola</name>
    <dbReference type="NCBI Taxonomy" id="2082293"/>
    <lineage>
        <taxon>Eukaryota</taxon>
        <taxon>Fungi</taxon>
        <taxon>Dikarya</taxon>
        <taxon>Ascomycota</taxon>
        <taxon>Pezizomycotina</taxon>
        <taxon>Leotiomycetes</taxon>
        <taxon>Helotiales</taxon>
        <taxon>Hyaloscyphaceae</taxon>
        <taxon>Hyaloscypha</taxon>
    </lineage>
</organism>
<dbReference type="EMBL" id="KZ613486">
    <property type="protein sequence ID" value="PMD20103.1"/>
    <property type="molecule type" value="Genomic_DNA"/>
</dbReference>
<evidence type="ECO:0000313" key="3">
    <source>
        <dbReference type="Proteomes" id="UP000235672"/>
    </source>
</evidence>
<feature type="region of interest" description="Disordered" evidence="1">
    <location>
        <begin position="69"/>
        <end position="117"/>
    </location>
</feature>
<dbReference type="OrthoDB" id="3547690at2759"/>
<sequence>MTRKSSNKKGGHSLSQSHHETSKPKPQAQKVESSTEAPRCPYHHSILRLEPSTISRYGLPPMKRFITESSSETSSLFLRPDTGKPSTSKECLCGANNAAEKQSSKENAYSEGAYGTK</sequence>
<evidence type="ECO:0000256" key="1">
    <source>
        <dbReference type="SAM" id="MobiDB-lite"/>
    </source>
</evidence>
<dbReference type="AlphaFoldDB" id="A0A2J6Q1E3"/>
<name>A0A2J6Q1E3_9HELO</name>
<proteinExistence type="predicted"/>
<feature type="compositionally biased region" description="Basic residues" evidence="1">
    <location>
        <begin position="1"/>
        <end position="11"/>
    </location>
</feature>
<protein>
    <submittedName>
        <fullName evidence="2">Uncharacterized protein</fullName>
    </submittedName>
</protein>
<dbReference type="Proteomes" id="UP000235672">
    <property type="component" value="Unassembled WGS sequence"/>
</dbReference>
<feature type="region of interest" description="Disordered" evidence="1">
    <location>
        <begin position="1"/>
        <end position="44"/>
    </location>
</feature>
<evidence type="ECO:0000313" key="2">
    <source>
        <dbReference type="EMBL" id="PMD20103.1"/>
    </source>
</evidence>